<dbReference type="Gene3D" id="3.40.50.410">
    <property type="entry name" value="von Willebrand factor, type A domain"/>
    <property type="match status" value="1"/>
</dbReference>
<dbReference type="EMBL" id="CAKXZS010000023">
    <property type="protein sequence ID" value="CAH2401677.1"/>
    <property type="molecule type" value="Genomic_DNA"/>
</dbReference>
<keyword evidence="1" id="KW-0472">Membrane</keyword>
<feature type="transmembrane region" description="Helical" evidence="1">
    <location>
        <begin position="241"/>
        <end position="263"/>
    </location>
</feature>
<organism evidence="2 3">
    <name type="scientific">Mesorhizobium ventifaucium</name>
    <dbReference type="NCBI Taxonomy" id="666020"/>
    <lineage>
        <taxon>Bacteria</taxon>
        <taxon>Pseudomonadati</taxon>
        <taxon>Pseudomonadota</taxon>
        <taxon>Alphaproteobacteria</taxon>
        <taxon>Hyphomicrobiales</taxon>
        <taxon>Phyllobacteriaceae</taxon>
        <taxon>Mesorhizobium</taxon>
    </lineage>
</organism>
<sequence length="283" mass="30466">MPISAFSRKTAKFKAAVMAGPPRRLMLGLQAVRQRHILNVMSDKKQPVPAKANPAPVEPQSSTGEIDAFIRQARTLAASATGTGRLILSLDATMSRQPTWDLACALQGEMFDAVGKAGALKVQLVYFRGLGECRSSAFVTDTDTLKQLMTRIECRSGHTQIGKVLAHALKQTAAAKVNALVYIGDAMEENIDDLAEKAGSLGLHGVPVFVFQEGHDAGAEKAFKEIARLSKGAWFRFDRRAAATLASLLSAVAVFATGGLKALEARGRPEDRLMIEHLRSGRK</sequence>
<dbReference type="InterPro" id="IPR036465">
    <property type="entry name" value="vWFA_dom_sf"/>
</dbReference>
<dbReference type="Proteomes" id="UP001152604">
    <property type="component" value="Unassembled WGS sequence"/>
</dbReference>
<gene>
    <name evidence="2" type="ORF">MES4922_30219</name>
</gene>
<reference evidence="2" key="1">
    <citation type="submission" date="2022-03" db="EMBL/GenBank/DDBJ databases">
        <authorList>
            <person name="Brunel B."/>
        </authorList>
    </citation>
    <scope>NUCLEOTIDE SEQUENCE</scope>
    <source>
        <strain evidence="2">STM4922sample</strain>
    </source>
</reference>
<proteinExistence type="predicted"/>
<name>A0ABN8JVZ1_9HYPH</name>
<accession>A0ABN8JVZ1</accession>
<dbReference type="SUPFAM" id="SSF53300">
    <property type="entry name" value="vWA-like"/>
    <property type="match status" value="1"/>
</dbReference>
<comment type="caution">
    <text evidence="2">The sequence shown here is derived from an EMBL/GenBank/DDBJ whole genome shotgun (WGS) entry which is preliminary data.</text>
</comment>
<protein>
    <recommendedName>
        <fullName evidence="4">VWA domain-containing protein</fullName>
    </recommendedName>
</protein>
<evidence type="ECO:0008006" key="4">
    <source>
        <dbReference type="Google" id="ProtNLM"/>
    </source>
</evidence>
<evidence type="ECO:0000313" key="3">
    <source>
        <dbReference type="Proteomes" id="UP001152604"/>
    </source>
</evidence>
<evidence type="ECO:0000256" key="1">
    <source>
        <dbReference type="SAM" id="Phobius"/>
    </source>
</evidence>
<keyword evidence="3" id="KW-1185">Reference proteome</keyword>
<keyword evidence="1" id="KW-0812">Transmembrane</keyword>
<evidence type="ECO:0000313" key="2">
    <source>
        <dbReference type="EMBL" id="CAH2401677.1"/>
    </source>
</evidence>
<keyword evidence="1" id="KW-1133">Transmembrane helix</keyword>